<evidence type="ECO:0000256" key="1">
    <source>
        <dbReference type="SAM" id="MobiDB-lite"/>
    </source>
</evidence>
<proteinExistence type="predicted"/>
<feature type="compositionally biased region" description="Basic residues" evidence="1">
    <location>
        <begin position="63"/>
        <end position="72"/>
    </location>
</feature>
<accession>A0A0A9BIT8</accession>
<reference evidence="2" key="2">
    <citation type="journal article" date="2015" name="Data Brief">
        <title>Shoot transcriptome of the giant reed, Arundo donax.</title>
        <authorList>
            <person name="Barrero R.A."/>
            <person name="Guerrero F.D."/>
            <person name="Moolhuijzen P."/>
            <person name="Goolsby J.A."/>
            <person name="Tidwell J."/>
            <person name="Bellgard S.E."/>
            <person name="Bellgard M.I."/>
        </authorList>
    </citation>
    <scope>NUCLEOTIDE SEQUENCE</scope>
    <source>
        <tissue evidence="2">Shoot tissue taken approximately 20 cm above the soil surface</tissue>
    </source>
</reference>
<feature type="compositionally biased region" description="Low complexity" evidence="1">
    <location>
        <begin position="35"/>
        <end position="52"/>
    </location>
</feature>
<dbReference type="EMBL" id="GBRH01238703">
    <property type="protein sequence ID" value="JAD59192.1"/>
    <property type="molecule type" value="Transcribed_RNA"/>
</dbReference>
<evidence type="ECO:0000313" key="2">
    <source>
        <dbReference type="EMBL" id="JAD59192.1"/>
    </source>
</evidence>
<name>A0A0A9BIT8_ARUDO</name>
<feature type="compositionally biased region" description="Basic and acidic residues" evidence="1">
    <location>
        <begin position="21"/>
        <end position="34"/>
    </location>
</feature>
<dbReference type="AlphaFoldDB" id="A0A0A9BIT8"/>
<protein>
    <submittedName>
        <fullName evidence="2">Uncharacterized protein</fullName>
    </submittedName>
</protein>
<reference evidence="2" key="1">
    <citation type="submission" date="2014-09" db="EMBL/GenBank/DDBJ databases">
        <authorList>
            <person name="Magalhaes I.L.F."/>
            <person name="Oliveira U."/>
            <person name="Santos F.R."/>
            <person name="Vidigal T.H.D.A."/>
            <person name="Brescovit A.D."/>
            <person name="Santos A.J."/>
        </authorList>
    </citation>
    <scope>NUCLEOTIDE SEQUENCE</scope>
    <source>
        <tissue evidence="2">Shoot tissue taken approximately 20 cm above the soil surface</tissue>
    </source>
</reference>
<feature type="region of interest" description="Disordered" evidence="1">
    <location>
        <begin position="21"/>
        <end position="83"/>
    </location>
</feature>
<organism evidence="2">
    <name type="scientific">Arundo donax</name>
    <name type="common">Giant reed</name>
    <name type="synonym">Donax arundinaceus</name>
    <dbReference type="NCBI Taxonomy" id="35708"/>
    <lineage>
        <taxon>Eukaryota</taxon>
        <taxon>Viridiplantae</taxon>
        <taxon>Streptophyta</taxon>
        <taxon>Embryophyta</taxon>
        <taxon>Tracheophyta</taxon>
        <taxon>Spermatophyta</taxon>
        <taxon>Magnoliopsida</taxon>
        <taxon>Liliopsida</taxon>
        <taxon>Poales</taxon>
        <taxon>Poaceae</taxon>
        <taxon>PACMAD clade</taxon>
        <taxon>Arundinoideae</taxon>
        <taxon>Arundineae</taxon>
        <taxon>Arundo</taxon>
    </lineage>
</organism>
<sequence>MTASPVAGSCATRLKVIADAEARDREASARRESETAAGTRSASARNAAYEAARAAREEWSSAHHCRNTRKLRSSSWITDLHRA</sequence>